<dbReference type="Pfam" id="PF01909">
    <property type="entry name" value="NTP_transf_2"/>
    <property type="match status" value="1"/>
</dbReference>
<evidence type="ECO:0000313" key="3">
    <source>
        <dbReference type="Proteomes" id="UP000053462"/>
    </source>
</evidence>
<sequence>MEYREIARRFAHDVKRLLGESVKDMILFGSVARGDYQPDSDIDILVIVDGDPWDAQKRISDVVVEYLLKYGVYISAKAISIDEFEFMRRIETAFYTNIKREGISLG</sequence>
<gene>
    <name evidence="2" type="ORF">APY94_05190</name>
</gene>
<organism evidence="2 3">
    <name type="scientific">Thermococcus celericrescens</name>
    <dbReference type="NCBI Taxonomy" id="227598"/>
    <lineage>
        <taxon>Archaea</taxon>
        <taxon>Methanobacteriati</taxon>
        <taxon>Methanobacteriota</taxon>
        <taxon>Thermococci</taxon>
        <taxon>Thermococcales</taxon>
        <taxon>Thermococcaceae</taxon>
        <taxon>Thermococcus</taxon>
    </lineage>
</organism>
<evidence type="ECO:0000259" key="1">
    <source>
        <dbReference type="Pfam" id="PF01909"/>
    </source>
</evidence>
<dbReference type="InterPro" id="IPR043519">
    <property type="entry name" value="NT_sf"/>
</dbReference>
<feature type="domain" description="Polymerase nucleotidyl transferase" evidence="1">
    <location>
        <begin position="8"/>
        <end position="74"/>
    </location>
</feature>
<dbReference type="SUPFAM" id="SSF81301">
    <property type="entry name" value="Nucleotidyltransferase"/>
    <property type="match status" value="1"/>
</dbReference>
<name>A0A100XY72_9EURY</name>
<dbReference type="AlphaFoldDB" id="A0A100XY72"/>
<dbReference type="GO" id="GO:0016779">
    <property type="term" value="F:nucleotidyltransferase activity"/>
    <property type="evidence" value="ECO:0007669"/>
    <property type="project" value="InterPro"/>
</dbReference>
<dbReference type="CDD" id="cd05403">
    <property type="entry name" value="NT_KNTase_like"/>
    <property type="match status" value="1"/>
</dbReference>
<dbReference type="EMBL" id="LLYW01000018">
    <property type="protein sequence ID" value="KUH33590.1"/>
    <property type="molecule type" value="Genomic_DNA"/>
</dbReference>
<dbReference type="InterPro" id="IPR052548">
    <property type="entry name" value="Type_VII_TA_antitoxin"/>
</dbReference>
<evidence type="ECO:0000313" key="2">
    <source>
        <dbReference type="EMBL" id="KUH33590.1"/>
    </source>
</evidence>
<proteinExistence type="predicted"/>
<dbReference type="RefSeq" id="WP_058938620.1">
    <property type="nucleotide sequence ID" value="NZ_LLYW01000018.1"/>
</dbReference>
<dbReference type="InterPro" id="IPR002934">
    <property type="entry name" value="Polymerase_NTP_transf_dom"/>
</dbReference>
<comment type="caution">
    <text evidence="2">The sequence shown here is derived from an EMBL/GenBank/DDBJ whole genome shotgun (WGS) entry which is preliminary data.</text>
</comment>
<dbReference type="STRING" id="227598.APY94_05190"/>
<keyword evidence="3" id="KW-1185">Reference proteome</keyword>
<dbReference type="PANTHER" id="PTHR33933">
    <property type="entry name" value="NUCLEOTIDYLTRANSFERASE"/>
    <property type="match status" value="1"/>
</dbReference>
<accession>A0A100XY72</accession>
<protein>
    <submittedName>
        <fullName evidence="2">DNA polymerase III subunit beta</fullName>
    </submittedName>
</protein>
<dbReference type="OrthoDB" id="9287at2157"/>
<dbReference type="Proteomes" id="UP000053462">
    <property type="component" value="Unassembled WGS sequence"/>
</dbReference>
<reference evidence="2 3" key="1">
    <citation type="submission" date="2015-10" db="EMBL/GenBank/DDBJ databases">
        <title>Draft genome sequence of Thermococcus celericrescens strain DSM 17994.</title>
        <authorList>
            <person name="Hong S.-J."/>
            <person name="Park C.-E."/>
            <person name="Shin J.-H."/>
        </authorList>
    </citation>
    <scope>NUCLEOTIDE SEQUENCE [LARGE SCALE GENOMIC DNA]</scope>
    <source>
        <strain evidence="2 3">DSM 17994</strain>
    </source>
</reference>
<dbReference type="PANTHER" id="PTHR33933:SF1">
    <property type="entry name" value="PROTEIN ADENYLYLTRANSFERASE MNTA-RELATED"/>
    <property type="match status" value="1"/>
</dbReference>
<dbReference type="Gene3D" id="3.30.460.10">
    <property type="entry name" value="Beta Polymerase, domain 2"/>
    <property type="match status" value="1"/>
</dbReference>